<feature type="transmembrane region" description="Helical" evidence="1">
    <location>
        <begin position="71"/>
        <end position="90"/>
    </location>
</feature>
<keyword evidence="1" id="KW-1133">Transmembrane helix</keyword>
<dbReference type="InterPro" id="IPR043128">
    <property type="entry name" value="Rev_trsase/Diguanyl_cyclase"/>
</dbReference>
<dbReference type="Pfam" id="PF00990">
    <property type="entry name" value="GGDEF"/>
    <property type="match status" value="1"/>
</dbReference>
<dbReference type="PANTHER" id="PTHR45138">
    <property type="entry name" value="REGULATORY COMPONENTS OF SENSORY TRANSDUCTION SYSTEM"/>
    <property type="match status" value="1"/>
</dbReference>
<organism evidence="3 4">
    <name type="scientific">Selenomonas ruminantium</name>
    <dbReference type="NCBI Taxonomy" id="971"/>
    <lineage>
        <taxon>Bacteria</taxon>
        <taxon>Bacillati</taxon>
        <taxon>Bacillota</taxon>
        <taxon>Negativicutes</taxon>
        <taxon>Selenomonadales</taxon>
        <taxon>Selenomonadaceae</taxon>
        <taxon>Selenomonas</taxon>
    </lineage>
</organism>
<feature type="transmembrane region" description="Helical" evidence="1">
    <location>
        <begin position="6"/>
        <end position="24"/>
    </location>
</feature>
<dbReference type="CDD" id="cd01949">
    <property type="entry name" value="GGDEF"/>
    <property type="match status" value="1"/>
</dbReference>
<dbReference type="SUPFAM" id="SSF55073">
    <property type="entry name" value="Nucleotide cyclase"/>
    <property type="match status" value="1"/>
</dbReference>
<sequence length="416" mass="48337">MYYYCLIDFLALLVLLIINHDVLLKKADAADSPVQKRYRYFLYAVIAYYFTDMIWYWLYVESWLSWLYIDTEVYLVVMAAGILLWARFAVEYLGSRTGFSKLLIYAGRILFVYVLIVTPLNRWYPIMFWFDGEGVYQTGIARELMFIAQVALLLLTAVYTLSVSLHSVDRKRQRHRTIGLSGLIMMVFVAVQIFFPTYPLYAISYMLGCCLLRTFVIENEREEYRSSLEIALEREKEHFQELKNAWKLAYTDALTGVKTKLAYVEKGEQIDRQIADGTIRNLAIAVFDVNDLKQVNDSLGHDIGDAFIKKACRLICGVFKKSPVYRVGGDEFVAVLEQEDYEDRHRLLQAFNQQIEANRQNGSVVIAVGMVEYKPGEDKSYKRIFERADMQMYQRKRELKALADEPAVFVGKPENT</sequence>
<accession>A0A1I3G3S9</accession>
<feature type="transmembrane region" description="Helical" evidence="1">
    <location>
        <begin position="102"/>
        <end position="124"/>
    </location>
</feature>
<gene>
    <name evidence="3" type="ORF">SAMN04487861_11934</name>
</gene>
<feature type="transmembrane region" description="Helical" evidence="1">
    <location>
        <begin position="144"/>
        <end position="165"/>
    </location>
</feature>
<reference evidence="3 4" key="1">
    <citation type="submission" date="2016-10" db="EMBL/GenBank/DDBJ databases">
        <authorList>
            <person name="de Groot N.N."/>
        </authorList>
    </citation>
    <scope>NUCLEOTIDE SEQUENCE [LARGE SCALE GENOMIC DNA]</scope>
    <source>
        <strain evidence="3 4">Z108</strain>
    </source>
</reference>
<feature type="domain" description="GGDEF" evidence="2">
    <location>
        <begin position="280"/>
        <end position="405"/>
    </location>
</feature>
<dbReference type="NCBIfam" id="TIGR00254">
    <property type="entry name" value="GGDEF"/>
    <property type="match status" value="1"/>
</dbReference>
<feature type="transmembrane region" description="Helical" evidence="1">
    <location>
        <begin position="40"/>
        <end position="59"/>
    </location>
</feature>
<dbReference type="Gene3D" id="3.30.70.270">
    <property type="match status" value="1"/>
</dbReference>
<dbReference type="AlphaFoldDB" id="A0A1I3G3S9"/>
<evidence type="ECO:0000256" key="1">
    <source>
        <dbReference type="SAM" id="Phobius"/>
    </source>
</evidence>
<dbReference type="InterPro" id="IPR050469">
    <property type="entry name" value="Diguanylate_Cyclase"/>
</dbReference>
<name>A0A1I3G3S9_SELRU</name>
<keyword evidence="1" id="KW-0472">Membrane</keyword>
<dbReference type="Proteomes" id="UP000183639">
    <property type="component" value="Unassembled WGS sequence"/>
</dbReference>
<dbReference type="SMART" id="SM00267">
    <property type="entry name" value="GGDEF"/>
    <property type="match status" value="1"/>
</dbReference>
<dbReference type="OrthoDB" id="9804955at2"/>
<evidence type="ECO:0000313" key="4">
    <source>
        <dbReference type="Proteomes" id="UP000183639"/>
    </source>
</evidence>
<dbReference type="InterPro" id="IPR029787">
    <property type="entry name" value="Nucleotide_cyclase"/>
</dbReference>
<protein>
    <submittedName>
        <fullName evidence="3">Diguanylate cyclase (GGDEF) domain-containing protein</fullName>
    </submittedName>
</protein>
<dbReference type="GO" id="GO:0052621">
    <property type="term" value="F:diguanylate cyclase activity"/>
    <property type="evidence" value="ECO:0007669"/>
    <property type="project" value="TreeGrafter"/>
</dbReference>
<dbReference type="PROSITE" id="PS50887">
    <property type="entry name" value="GGDEF"/>
    <property type="match status" value="1"/>
</dbReference>
<evidence type="ECO:0000259" key="2">
    <source>
        <dbReference type="PROSITE" id="PS50887"/>
    </source>
</evidence>
<feature type="transmembrane region" description="Helical" evidence="1">
    <location>
        <begin position="177"/>
        <end position="195"/>
    </location>
</feature>
<dbReference type="RefSeq" id="WP_075444679.1">
    <property type="nucleotide sequence ID" value="NZ_FOQK01000019.1"/>
</dbReference>
<proteinExistence type="predicted"/>
<dbReference type="PANTHER" id="PTHR45138:SF9">
    <property type="entry name" value="DIGUANYLATE CYCLASE DGCM-RELATED"/>
    <property type="match status" value="1"/>
</dbReference>
<evidence type="ECO:0000313" key="3">
    <source>
        <dbReference type="EMBL" id="SFI17831.1"/>
    </source>
</evidence>
<dbReference type="EMBL" id="FOQK01000019">
    <property type="protein sequence ID" value="SFI17831.1"/>
    <property type="molecule type" value="Genomic_DNA"/>
</dbReference>
<keyword evidence="1" id="KW-0812">Transmembrane</keyword>
<dbReference type="InterPro" id="IPR000160">
    <property type="entry name" value="GGDEF_dom"/>
</dbReference>